<evidence type="ECO:0000256" key="6">
    <source>
        <dbReference type="ARBA" id="ARBA00049024"/>
    </source>
</evidence>
<evidence type="ECO:0000256" key="5">
    <source>
        <dbReference type="ARBA" id="ARBA00023002"/>
    </source>
</evidence>
<keyword evidence="5 7" id="KW-0560">Oxidoreductase</keyword>
<dbReference type="EC" id="1.2.1.41" evidence="7"/>
<dbReference type="InterPro" id="IPR016162">
    <property type="entry name" value="Ald_DH_N"/>
</dbReference>
<accession>A0ABV4GY81</accession>
<dbReference type="InterPro" id="IPR016163">
    <property type="entry name" value="Ald_DH_C"/>
</dbReference>
<dbReference type="InterPro" id="IPR015590">
    <property type="entry name" value="Aldehyde_DH_dom"/>
</dbReference>
<dbReference type="Pfam" id="PF00171">
    <property type="entry name" value="Aldedh"/>
    <property type="match status" value="1"/>
</dbReference>
<dbReference type="CDD" id="cd07079">
    <property type="entry name" value="ALDH_F18-19_ProA-GPR"/>
    <property type="match status" value="1"/>
</dbReference>
<dbReference type="EMBL" id="JBGFTU010000005">
    <property type="protein sequence ID" value="MEZ0164266.1"/>
    <property type="molecule type" value="Genomic_DNA"/>
</dbReference>
<dbReference type="Proteomes" id="UP001565927">
    <property type="component" value="Unassembled WGS sequence"/>
</dbReference>
<gene>
    <name evidence="7" type="primary">proA</name>
    <name evidence="9" type="ORF">AB2L27_05730</name>
</gene>
<evidence type="ECO:0000256" key="4">
    <source>
        <dbReference type="ARBA" id="ARBA00022857"/>
    </source>
</evidence>
<proteinExistence type="inferred from homology"/>
<dbReference type="Gene3D" id="3.40.309.10">
    <property type="entry name" value="Aldehyde Dehydrogenase, Chain A, domain 2"/>
    <property type="match status" value="1"/>
</dbReference>
<reference evidence="9 10" key="1">
    <citation type="submission" date="2024-07" db="EMBL/GenBank/DDBJ databases">
        <authorList>
            <person name="Thanompreechachai J."/>
            <person name="Duangmal K."/>
        </authorList>
    </citation>
    <scope>NUCLEOTIDE SEQUENCE [LARGE SCALE GENOMIC DNA]</scope>
    <source>
        <strain evidence="9 10">LSe6-4</strain>
    </source>
</reference>
<keyword evidence="10" id="KW-1185">Reference proteome</keyword>
<dbReference type="InterPro" id="IPR000965">
    <property type="entry name" value="GPR_dom"/>
</dbReference>
<protein>
    <recommendedName>
        <fullName evidence="7">Gamma-glutamyl phosphate reductase</fullName>
        <shortName evidence="7">GPR</shortName>
        <ecNumber evidence="7">1.2.1.41</ecNumber>
    </recommendedName>
    <alternativeName>
        <fullName evidence="7">Glutamate-5-semialdehyde dehydrogenase</fullName>
    </alternativeName>
    <alternativeName>
        <fullName evidence="7">Glutamyl-gamma-semialdehyde dehydrogenase</fullName>
        <shortName evidence="7">GSA dehydrogenase</shortName>
    </alternativeName>
</protein>
<comment type="caution">
    <text evidence="9">The sequence shown here is derived from an EMBL/GenBank/DDBJ whole genome shotgun (WGS) entry which is preliminary data.</text>
</comment>
<dbReference type="Gene3D" id="3.40.605.10">
    <property type="entry name" value="Aldehyde Dehydrogenase, Chain A, domain 1"/>
    <property type="match status" value="1"/>
</dbReference>
<comment type="similarity">
    <text evidence="7">Belongs to the gamma-glutamyl phosphate reductase family.</text>
</comment>
<keyword evidence="2 7" id="KW-0028">Amino-acid biosynthesis</keyword>
<comment type="function">
    <text evidence="7">Catalyzes the NADPH-dependent reduction of L-glutamate 5-phosphate into L-glutamate 5-semialdehyde and phosphate. The product spontaneously undergoes cyclization to form 1-pyrroline-5-carboxylate.</text>
</comment>
<dbReference type="PANTHER" id="PTHR11063:SF8">
    <property type="entry name" value="DELTA-1-PYRROLINE-5-CARBOXYLATE SYNTHASE"/>
    <property type="match status" value="1"/>
</dbReference>
<dbReference type="NCBIfam" id="NF001221">
    <property type="entry name" value="PRK00197.1"/>
    <property type="match status" value="1"/>
</dbReference>
<evidence type="ECO:0000259" key="8">
    <source>
        <dbReference type="Pfam" id="PF00171"/>
    </source>
</evidence>
<dbReference type="NCBIfam" id="TIGR00407">
    <property type="entry name" value="proA"/>
    <property type="match status" value="1"/>
</dbReference>
<keyword evidence="7" id="KW-0963">Cytoplasm</keyword>
<dbReference type="RefSeq" id="WP_370440513.1">
    <property type="nucleotide sequence ID" value="NZ_JBGFTU010000005.1"/>
</dbReference>
<comment type="pathway">
    <text evidence="1 7">Amino-acid biosynthesis; L-proline biosynthesis; L-glutamate 5-semialdehyde from L-glutamate: step 2/2.</text>
</comment>
<comment type="subcellular location">
    <subcellularLocation>
        <location evidence="7">Cytoplasm</location>
    </subcellularLocation>
</comment>
<evidence type="ECO:0000256" key="7">
    <source>
        <dbReference type="HAMAP-Rule" id="MF_00412"/>
    </source>
</evidence>
<evidence type="ECO:0000256" key="3">
    <source>
        <dbReference type="ARBA" id="ARBA00022650"/>
    </source>
</evidence>
<organism evidence="9 10">
    <name type="scientific">Kineococcus halophytocola</name>
    <dbReference type="NCBI Taxonomy" id="3234027"/>
    <lineage>
        <taxon>Bacteria</taxon>
        <taxon>Bacillati</taxon>
        <taxon>Actinomycetota</taxon>
        <taxon>Actinomycetes</taxon>
        <taxon>Kineosporiales</taxon>
        <taxon>Kineosporiaceae</taxon>
        <taxon>Kineococcus</taxon>
    </lineage>
</organism>
<evidence type="ECO:0000313" key="10">
    <source>
        <dbReference type="Proteomes" id="UP001565927"/>
    </source>
</evidence>
<sequence>MTTVATPDTTLADAVLDVCRRAKAASRPLRVATRATKDAALQAIADALEAATDRIVAANGRDLDRGRAEGTSEHLLDRLALDPARIAAIAAAVREVAALPDPVGEVVRGSTLPNGLRLRQVRVPMGVLGVVYEARPNVTVDVAVLALKSGNAVVLRGGSAALESNTVLVEVVRGALESAGLPADAVTSIDEHGRDGVGVLLTARGLVDLLVPRGGADLIQRVVREATVPVIETGVGNCHVYVDASADLRQAVEVVLNAKTSRPSVCNAAETVLVHSALAADFLPTLLSALHGAGVVLHADERAAQAARAAGVPAQAVTEADWAAEFHGLEIAVGVVDSVQDAVEHIGRWSSAHTEAVLATDVRVSDYFCAAVDSAVVAVNASTRFTDGGEFGLGAEVGISTQKLHARGPMGLGELTTTTWQVLGDGHVRV</sequence>
<evidence type="ECO:0000313" key="9">
    <source>
        <dbReference type="EMBL" id="MEZ0164266.1"/>
    </source>
</evidence>
<dbReference type="HAMAP" id="MF_00412">
    <property type="entry name" value="ProA"/>
    <property type="match status" value="1"/>
</dbReference>
<keyword evidence="4 7" id="KW-0521">NADP</keyword>
<dbReference type="InterPro" id="IPR016161">
    <property type="entry name" value="Ald_DH/histidinol_DH"/>
</dbReference>
<evidence type="ECO:0000256" key="2">
    <source>
        <dbReference type="ARBA" id="ARBA00022605"/>
    </source>
</evidence>
<dbReference type="PIRSF" id="PIRSF000151">
    <property type="entry name" value="GPR"/>
    <property type="match status" value="1"/>
</dbReference>
<evidence type="ECO:0000256" key="1">
    <source>
        <dbReference type="ARBA" id="ARBA00004985"/>
    </source>
</evidence>
<dbReference type="PANTHER" id="PTHR11063">
    <property type="entry name" value="GLUTAMATE SEMIALDEHYDE DEHYDROGENASE"/>
    <property type="match status" value="1"/>
</dbReference>
<dbReference type="GO" id="GO:0004350">
    <property type="term" value="F:glutamate-5-semialdehyde dehydrogenase activity"/>
    <property type="evidence" value="ECO:0007669"/>
    <property type="project" value="UniProtKB-EC"/>
</dbReference>
<feature type="domain" description="Aldehyde dehydrogenase" evidence="8">
    <location>
        <begin position="6"/>
        <end position="292"/>
    </location>
</feature>
<comment type="catalytic activity">
    <reaction evidence="6 7">
        <text>L-glutamate 5-semialdehyde + phosphate + NADP(+) = L-glutamyl 5-phosphate + NADPH + H(+)</text>
        <dbReference type="Rhea" id="RHEA:19541"/>
        <dbReference type="ChEBI" id="CHEBI:15378"/>
        <dbReference type="ChEBI" id="CHEBI:43474"/>
        <dbReference type="ChEBI" id="CHEBI:57783"/>
        <dbReference type="ChEBI" id="CHEBI:58066"/>
        <dbReference type="ChEBI" id="CHEBI:58274"/>
        <dbReference type="ChEBI" id="CHEBI:58349"/>
        <dbReference type="EC" id="1.2.1.41"/>
    </reaction>
</comment>
<keyword evidence="3 7" id="KW-0641">Proline biosynthesis</keyword>
<dbReference type="SUPFAM" id="SSF53720">
    <property type="entry name" value="ALDH-like"/>
    <property type="match status" value="1"/>
</dbReference>
<name>A0ABV4GY81_9ACTN</name>
<dbReference type="InterPro" id="IPR012134">
    <property type="entry name" value="Glu-5-SA_DH"/>
</dbReference>